<dbReference type="Gene3D" id="2.60.120.260">
    <property type="entry name" value="Galactose-binding domain-like"/>
    <property type="match status" value="1"/>
</dbReference>
<dbReference type="Gene3D" id="3.20.20.80">
    <property type="entry name" value="Glycosidases"/>
    <property type="match status" value="1"/>
</dbReference>
<name>A0A6B2M289_9BACT</name>
<organism evidence="2 3">
    <name type="scientific">Oceanipulchritudo coccoides</name>
    <dbReference type="NCBI Taxonomy" id="2706888"/>
    <lineage>
        <taxon>Bacteria</taxon>
        <taxon>Pseudomonadati</taxon>
        <taxon>Verrucomicrobiota</taxon>
        <taxon>Opitutia</taxon>
        <taxon>Puniceicoccales</taxon>
        <taxon>Oceanipulchritudinaceae</taxon>
        <taxon>Oceanipulchritudo</taxon>
    </lineage>
</organism>
<dbReference type="InterPro" id="IPR017853">
    <property type="entry name" value="GH"/>
</dbReference>
<dbReference type="AlphaFoldDB" id="A0A6B2M289"/>
<dbReference type="InterPro" id="IPR053183">
    <property type="entry name" value="ASL1"/>
</dbReference>
<feature type="domain" description="Asl1-like glycosyl hydrolase catalytic" evidence="1">
    <location>
        <begin position="29"/>
        <end position="262"/>
    </location>
</feature>
<keyword evidence="3" id="KW-1185">Reference proteome</keyword>
<comment type="caution">
    <text evidence="2">The sequence shown here is derived from an EMBL/GenBank/DDBJ whole genome shotgun (WGS) entry which is preliminary data.</text>
</comment>
<dbReference type="PANTHER" id="PTHR34154:SF3">
    <property type="entry name" value="ALKALI-SENSITIVE LINKAGE PROTEIN 1"/>
    <property type="match status" value="1"/>
</dbReference>
<gene>
    <name evidence="2" type="ORF">G0Q06_05585</name>
</gene>
<dbReference type="RefSeq" id="WP_163963263.1">
    <property type="nucleotide sequence ID" value="NZ_JAAGNX010000001.1"/>
</dbReference>
<dbReference type="SUPFAM" id="SSF51445">
    <property type="entry name" value="(Trans)glycosidases"/>
    <property type="match status" value="1"/>
</dbReference>
<accession>A0A6B2M289</accession>
<dbReference type="PANTHER" id="PTHR34154">
    <property type="entry name" value="ALKALI-SENSITIVE LINKAGE PROTEIN 1"/>
    <property type="match status" value="1"/>
</dbReference>
<dbReference type="InterPro" id="IPR008979">
    <property type="entry name" value="Galactose-bd-like_sf"/>
</dbReference>
<evidence type="ECO:0000259" key="1">
    <source>
        <dbReference type="Pfam" id="PF11790"/>
    </source>
</evidence>
<evidence type="ECO:0000313" key="2">
    <source>
        <dbReference type="EMBL" id="NDV61915.1"/>
    </source>
</evidence>
<reference evidence="2 3" key="1">
    <citation type="submission" date="2020-02" db="EMBL/GenBank/DDBJ databases">
        <title>Albibacoteraceae fam. nov., the first described family within the subdivision 4 Verrucomicrobia.</title>
        <authorList>
            <person name="Xi F."/>
        </authorList>
    </citation>
    <scope>NUCLEOTIDE SEQUENCE [LARGE SCALE GENOMIC DNA]</scope>
    <source>
        <strain evidence="2 3">CK1056</strain>
    </source>
</reference>
<dbReference type="Proteomes" id="UP000478417">
    <property type="component" value="Unassembled WGS sequence"/>
</dbReference>
<protein>
    <recommendedName>
        <fullName evidence="1">Asl1-like glycosyl hydrolase catalytic domain-containing protein</fullName>
    </recommendedName>
</protein>
<dbReference type="Pfam" id="PF11790">
    <property type="entry name" value="Glyco_hydro_cc"/>
    <property type="match status" value="1"/>
</dbReference>
<proteinExistence type="predicted"/>
<dbReference type="GO" id="GO:0071966">
    <property type="term" value="P:fungal-type cell wall polysaccharide metabolic process"/>
    <property type="evidence" value="ECO:0007669"/>
    <property type="project" value="TreeGrafter"/>
</dbReference>
<evidence type="ECO:0000313" key="3">
    <source>
        <dbReference type="Proteomes" id="UP000478417"/>
    </source>
</evidence>
<sequence>MEPLAGEPAWRSQKRGVSANNLTSEQVALLAEGVSWVYNWGPDEGNIEVNGQMEFLPMIWSDRQYELDIVESRLAGGERPSAVLLLNEPNLLGQAFLTPEISADWITHVHETLSEFEVPLIGPQMSLGSSADRSITAWDPIQQTEVTYTTMLMFLDAYDYYMGDLSLEGISIHPYGNIGELKYFVDVIYERYGQPVWVTEFAFWDAPDAEAEYAYMIQALEFLERSPKVAGYAWFKADLGSRNKLSLLESGEAQLTRLGELYVNFPAFDPDYHYSVPGRIQAEAYSYKDDTIVLTESDSEDGFAALKAGRGFGWVHYQINVAEAGTYRLRVRVTSEFYDPIPEPDGPSEVMDPPSGIERDLFFTTGLQAGEQTLQIMLKGLNAKVDWLEFERID</sequence>
<dbReference type="InterPro" id="IPR024655">
    <property type="entry name" value="Asl1_glyco_hydro_catalytic"/>
</dbReference>
<dbReference type="EMBL" id="JAAGNX010000001">
    <property type="protein sequence ID" value="NDV61915.1"/>
    <property type="molecule type" value="Genomic_DNA"/>
</dbReference>
<dbReference type="SUPFAM" id="SSF49785">
    <property type="entry name" value="Galactose-binding domain-like"/>
    <property type="match status" value="1"/>
</dbReference>